<reference evidence="2" key="1">
    <citation type="journal article" date="2017" name="Curr. Microbiol.">
        <title>Genomic Diversity of Type B3 Bacteriophages of Caulobacter crescentus.</title>
        <authorList>
            <person name="Ash K.T."/>
            <person name="Drake K.M."/>
            <person name="Gibbs W.S."/>
            <person name="Ely B."/>
        </authorList>
    </citation>
    <scope>NUCLEOTIDE SEQUENCE [LARGE SCALE GENOMIC DNA]</scope>
</reference>
<organism evidence="1 2">
    <name type="scientific">Caulobacter phage Ccr32</name>
    <dbReference type="NCBI Taxonomy" id="1959738"/>
    <lineage>
        <taxon>Viruses</taxon>
        <taxon>Duplodnaviria</taxon>
        <taxon>Heunggongvirae</taxon>
        <taxon>Uroviricota</taxon>
        <taxon>Caudoviricetes</taxon>
        <taxon>Jeanschmidtviridae</taxon>
        <taxon>Shapirovirus</taxon>
        <taxon>Shapirovirus cbk</taxon>
    </lineage>
</organism>
<gene>
    <name evidence="1" type="ORF">Ccr32_gp269</name>
</gene>
<name>A0A1V0EE54_9CAUD</name>
<evidence type="ECO:0000313" key="1">
    <source>
        <dbReference type="EMBL" id="ARB15187.1"/>
    </source>
</evidence>
<proteinExistence type="predicted"/>
<evidence type="ECO:0000313" key="2">
    <source>
        <dbReference type="Proteomes" id="UP000222485"/>
    </source>
</evidence>
<sequence>MSTDLFEIAAREKFRFESPKGLLGVEELFDLPLTSTVAGKANLNDIAVDLFKQIKDLDNISFVTPKKVDPSIGQRLDIVKRVIEIKQAENAAKLKTAQDKETLRILDEAIAAKKSEKIAGTSLEDLEAQRAALLSGGASA</sequence>
<accession>A0A1V0EE54</accession>
<dbReference type="Proteomes" id="UP000222485">
    <property type="component" value="Genome"/>
</dbReference>
<dbReference type="EMBL" id="KY555146">
    <property type="protein sequence ID" value="ARB15187.1"/>
    <property type="molecule type" value="Genomic_DNA"/>
</dbReference>
<protein>
    <submittedName>
        <fullName evidence="1">Uncharacterized protein</fullName>
    </submittedName>
</protein>